<dbReference type="Proteomes" id="UP000230775">
    <property type="component" value="Unassembled WGS sequence"/>
</dbReference>
<dbReference type="PANTHER" id="PTHR38471:SF2">
    <property type="entry name" value="FOUR HELIX BUNDLE PROTEIN"/>
    <property type="match status" value="1"/>
</dbReference>
<reference evidence="2" key="1">
    <citation type="submission" date="2017-09" db="EMBL/GenBank/DDBJ databases">
        <title>Depth-based differentiation of microbial function through sediment-hosted aquifers and enrichment of novel symbionts in the deep terrestrial subsurface.</title>
        <authorList>
            <person name="Probst A.J."/>
            <person name="Ladd B."/>
            <person name="Jarett J.K."/>
            <person name="Geller-Mcgrath D.E."/>
            <person name="Sieber C.M.K."/>
            <person name="Emerson J.B."/>
            <person name="Anantharaman K."/>
            <person name="Thomas B.C."/>
            <person name="Malmstrom R."/>
            <person name="Stieglmeier M."/>
            <person name="Klingl A."/>
            <person name="Woyke T."/>
            <person name="Ryan C.M."/>
            <person name="Banfield J.F."/>
        </authorList>
    </citation>
    <scope>NUCLEOTIDE SEQUENCE [LARGE SCALE GENOMIC DNA]</scope>
</reference>
<dbReference type="Pfam" id="PF05635">
    <property type="entry name" value="23S_rRNA_IVP"/>
    <property type="match status" value="1"/>
</dbReference>
<dbReference type="EMBL" id="PEZI01000003">
    <property type="protein sequence ID" value="PIS14927.1"/>
    <property type="molecule type" value="Genomic_DNA"/>
</dbReference>
<evidence type="ECO:0000313" key="2">
    <source>
        <dbReference type="Proteomes" id="UP000230775"/>
    </source>
</evidence>
<gene>
    <name evidence="1" type="ORF">COT64_00085</name>
</gene>
<dbReference type="SUPFAM" id="SSF158446">
    <property type="entry name" value="IVS-encoded protein-like"/>
    <property type="match status" value="1"/>
</dbReference>
<dbReference type="NCBIfam" id="TIGR02436">
    <property type="entry name" value="four helix bundle protein"/>
    <property type="match status" value="1"/>
</dbReference>
<dbReference type="CDD" id="cd16377">
    <property type="entry name" value="23S_rRNA_IVP_like"/>
    <property type="match status" value="1"/>
</dbReference>
<dbReference type="Gene3D" id="1.20.1440.60">
    <property type="entry name" value="23S rRNA-intervening sequence"/>
    <property type="match status" value="1"/>
</dbReference>
<dbReference type="AlphaFoldDB" id="A0A2H0WQM2"/>
<dbReference type="InterPro" id="IPR036583">
    <property type="entry name" value="23S_rRNA_IVS_sf"/>
</dbReference>
<organism evidence="1 2">
    <name type="scientific">Candidatus Shapirobacteria bacterium CG09_land_8_20_14_0_10_39_12</name>
    <dbReference type="NCBI Taxonomy" id="1974885"/>
    <lineage>
        <taxon>Bacteria</taxon>
        <taxon>Candidatus Shapironibacteriota</taxon>
    </lineage>
</organism>
<accession>A0A2H0WQM2</accession>
<proteinExistence type="predicted"/>
<dbReference type="PANTHER" id="PTHR38471">
    <property type="entry name" value="FOUR HELIX BUNDLE PROTEIN"/>
    <property type="match status" value="1"/>
</dbReference>
<sequence length="117" mass="13432">MNKIRTFTDLIVWQEGHKLVVKIEETYSLVDQIKRAAVPVTSNIAEGFGRQTMKEKIQFYYLAQGSLTELKNQLLIAKDVNFLKEEEFNTLADQANCVHQLLQGLIQKSKSYLNPKS</sequence>
<name>A0A2H0WQM2_9BACT</name>
<comment type="caution">
    <text evidence="1">The sequence shown here is derived from an EMBL/GenBank/DDBJ whole genome shotgun (WGS) entry which is preliminary data.</text>
</comment>
<protein>
    <submittedName>
        <fullName evidence="1">Four helix bundle protein</fullName>
    </submittedName>
</protein>
<evidence type="ECO:0000313" key="1">
    <source>
        <dbReference type="EMBL" id="PIS14927.1"/>
    </source>
</evidence>
<dbReference type="InterPro" id="IPR012657">
    <property type="entry name" value="23S_rRNA-intervening_sequence"/>
</dbReference>